<reference evidence="2" key="1">
    <citation type="submission" date="2017-02" db="EMBL/GenBank/DDBJ databases">
        <authorList>
            <person name="Varghese N."/>
            <person name="Submissions S."/>
        </authorList>
    </citation>
    <scope>NUCLEOTIDE SEQUENCE [LARGE SCALE GENOMIC DNA]</scope>
    <source>
        <strain evidence="2">DSM 22224</strain>
    </source>
</reference>
<evidence type="ECO:0000313" key="1">
    <source>
        <dbReference type="EMBL" id="SKA30897.1"/>
    </source>
</evidence>
<dbReference type="AlphaFoldDB" id="A0A1T4SRT9"/>
<dbReference type="Gene3D" id="3.40.50.12370">
    <property type="match status" value="1"/>
</dbReference>
<keyword evidence="2" id="KW-1185">Reference proteome</keyword>
<evidence type="ECO:0000313" key="2">
    <source>
        <dbReference type="Proteomes" id="UP000190367"/>
    </source>
</evidence>
<dbReference type="CDD" id="cd00293">
    <property type="entry name" value="USP-like"/>
    <property type="match status" value="1"/>
</dbReference>
<protein>
    <recommendedName>
        <fullName evidence="3">Nucleotide-binding universal stress protein, UspA family</fullName>
    </recommendedName>
</protein>
<name>A0A1T4SRT9_9BACT</name>
<dbReference type="STRING" id="634771.SAMN04488128_103371"/>
<dbReference type="EMBL" id="FUWZ01000003">
    <property type="protein sequence ID" value="SKA30897.1"/>
    <property type="molecule type" value="Genomic_DNA"/>
</dbReference>
<sequence>MKKMIAAVDALHFSPSQIATFRYFAREQNARLTIICLDNFSTELEPMTTMYPECYAVNYAQITAESRASLEWQRSTNIRKLKEVCEDGAICLRIVETNGYPVQEIVKESRFADLLLLSADTSFGSLPDGVPTRFVKETLATAECPVMVLPNTLSAIREIIFSYNGTFSSTYAIRTFTALFPECYSIPVKLLYVEEKNNPHIPYEDKIISYLSLHYDQVTTEVLKGDPARAFLAYLIRRNDCIVTYGAYGRSSMSRFFHRSDAENVLRTVDIPVFITHP</sequence>
<dbReference type="OrthoDB" id="662548at2"/>
<evidence type="ECO:0008006" key="3">
    <source>
        <dbReference type="Google" id="ProtNLM"/>
    </source>
</evidence>
<organism evidence="1 2">
    <name type="scientific">Chitinophaga eiseniae</name>
    <dbReference type="NCBI Taxonomy" id="634771"/>
    <lineage>
        <taxon>Bacteria</taxon>
        <taxon>Pseudomonadati</taxon>
        <taxon>Bacteroidota</taxon>
        <taxon>Chitinophagia</taxon>
        <taxon>Chitinophagales</taxon>
        <taxon>Chitinophagaceae</taxon>
        <taxon>Chitinophaga</taxon>
    </lineage>
</organism>
<dbReference type="SUPFAM" id="SSF52402">
    <property type="entry name" value="Adenine nucleotide alpha hydrolases-like"/>
    <property type="match status" value="2"/>
</dbReference>
<dbReference type="RefSeq" id="WP_078670733.1">
    <property type="nucleotide sequence ID" value="NZ_FUWZ01000003.1"/>
</dbReference>
<dbReference type="Proteomes" id="UP000190367">
    <property type="component" value="Unassembled WGS sequence"/>
</dbReference>
<proteinExistence type="predicted"/>
<accession>A0A1T4SRT9</accession>
<gene>
    <name evidence="1" type="ORF">SAMN04488128_103371</name>
</gene>